<name>A0AC58JL28_DANRE</name>
<gene>
    <name evidence="2" type="primary">ccl19a.1</name>
    <name evidence="2" type="synonym">ccl-c5a</name>
    <name evidence="2" type="synonym">si:ch211-89f7.4</name>
</gene>
<dbReference type="RefSeq" id="XP_073807182.1">
    <property type="nucleotide sequence ID" value="XM_073951081.1"/>
</dbReference>
<keyword evidence="1" id="KW-1185">Reference proteome</keyword>
<organism evidence="1 2">
    <name type="scientific">Danio rerio</name>
    <name type="common">Zebrafish</name>
    <name type="synonym">Brachydanio rerio</name>
    <dbReference type="NCBI Taxonomy" id="7955"/>
    <lineage>
        <taxon>Eukaryota</taxon>
        <taxon>Metazoa</taxon>
        <taxon>Chordata</taxon>
        <taxon>Craniata</taxon>
        <taxon>Vertebrata</taxon>
        <taxon>Euteleostomi</taxon>
        <taxon>Actinopterygii</taxon>
        <taxon>Neopterygii</taxon>
        <taxon>Teleostei</taxon>
        <taxon>Ostariophysi</taxon>
        <taxon>Cypriniformes</taxon>
        <taxon>Danionidae</taxon>
        <taxon>Danioninae</taxon>
        <taxon>Danio</taxon>
    </lineage>
</organism>
<protein>
    <submittedName>
        <fullName evidence="2">C-C motif chemokine 19a.1 isoform X1</fullName>
    </submittedName>
</protein>
<evidence type="ECO:0000313" key="1">
    <source>
        <dbReference type="Proteomes" id="UP000000437"/>
    </source>
</evidence>
<evidence type="ECO:0000313" key="2">
    <source>
        <dbReference type="RefSeq" id="XP_073807182.1"/>
    </source>
</evidence>
<proteinExistence type="predicted"/>
<sequence>MASSIMSAFCLAVSALLLCFYSSPTVAQADLALDCCLTVSPRVIPKHVILAYQKQSRGDGCPRDAVIFITRKGLNLCAPPASEESWVRDTMTFLDKRREKCKETRFIERRCHALKVMKF</sequence>
<reference evidence="2" key="1">
    <citation type="submission" date="2025-08" db="UniProtKB">
        <authorList>
            <consortium name="RefSeq"/>
        </authorList>
    </citation>
    <scope>IDENTIFICATION</scope>
    <source>
        <strain evidence="2">Tuebingen</strain>
        <tissue evidence="2">Fibroblasts and whole tissue</tissue>
    </source>
</reference>
<dbReference type="Proteomes" id="UP000000437">
    <property type="component" value="Chromosome 5"/>
</dbReference>
<accession>A0AC58JL28</accession>